<feature type="domain" description="Malectin-like" evidence="2">
    <location>
        <begin position="77"/>
        <end position="246"/>
    </location>
</feature>
<dbReference type="GO" id="GO:0016020">
    <property type="term" value="C:membrane"/>
    <property type="evidence" value="ECO:0007669"/>
    <property type="project" value="UniProtKB-SubCell"/>
</dbReference>
<dbReference type="PANTHER" id="PTHR45631:SF208">
    <property type="entry name" value="PROTEIN KINASE DOMAIN-CONTAINING PROTEIN"/>
    <property type="match status" value="1"/>
</dbReference>
<evidence type="ECO:0000256" key="1">
    <source>
        <dbReference type="ARBA" id="ARBA00004167"/>
    </source>
</evidence>
<evidence type="ECO:0000313" key="4">
    <source>
        <dbReference type="Proteomes" id="UP000275267"/>
    </source>
</evidence>
<comment type="subcellular location">
    <subcellularLocation>
        <location evidence="1">Membrane</location>
        <topology evidence="1">Single-pass membrane protein</topology>
    </subcellularLocation>
</comment>
<protein>
    <recommendedName>
        <fullName evidence="2">Malectin-like domain-containing protein</fullName>
    </recommendedName>
</protein>
<gene>
    <name evidence="3" type="ORF">C2845_PM05G35870</name>
</gene>
<dbReference type="Pfam" id="PF12819">
    <property type="entry name" value="Malectin_like"/>
    <property type="match status" value="1"/>
</dbReference>
<evidence type="ECO:0000313" key="3">
    <source>
        <dbReference type="EMBL" id="RLN28291.1"/>
    </source>
</evidence>
<keyword evidence="4" id="KW-1185">Reference proteome</keyword>
<sequence>MEEQMSIDYGPAASELGLPSLCAASSKVSLVDWVRSRINGAIKFKRNGRLKVVAIAFAASVVFQAHAQPDSIGFISIDCGFPGTTSYVDNATTLSFVPDAGENRNISAEYMSPELARTYHNVRSFPDGARNCYTLRSLTAGNKYLLRAGFMYGNYDRLNRPPVVDLHIGVNFWTTSNVSGPDTAVIVEAIFVVPDNFVQVCLINTGSGTPFISGLNLRPLKTSLYPQVNATQGLVLLTRRNFGQADIAVQ</sequence>
<comment type="caution">
    <text evidence="3">The sequence shown here is derived from an EMBL/GenBank/DDBJ whole genome shotgun (WGS) entry which is preliminary data.</text>
</comment>
<dbReference type="AlphaFoldDB" id="A0A3L6SX25"/>
<organism evidence="3 4">
    <name type="scientific">Panicum miliaceum</name>
    <name type="common">Proso millet</name>
    <name type="synonym">Broomcorn millet</name>
    <dbReference type="NCBI Taxonomy" id="4540"/>
    <lineage>
        <taxon>Eukaryota</taxon>
        <taxon>Viridiplantae</taxon>
        <taxon>Streptophyta</taxon>
        <taxon>Embryophyta</taxon>
        <taxon>Tracheophyta</taxon>
        <taxon>Spermatophyta</taxon>
        <taxon>Magnoliopsida</taxon>
        <taxon>Liliopsida</taxon>
        <taxon>Poales</taxon>
        <taxon>Poaceae</taxon>
        <taxon>PACMAD clade</taxon>
        <taxon>Panicoideae</taxon>
        <taxon>Panicodae</taxon>
        <taxon>Paniceae</taxon>
        <taxon>Panicinae</taxon>
        <taxon>Panicum</taxon>
        <taxon>Panicum sect. Panicum</taxon>
    </lineage>
</organism>
<name>A0A3L6SX25_PANMI</name>
<dbReference type="Proteomes" id="UP000275267">
    <property type="component" value="Unassembled WGS sequence"/>
</dbReference>
<dbReference type="OrthoDB" id="1429720at2759"/>
<evidence type="ECO:0000259" key="2">
    <source>
        <dbReference type="Pfam" id="PF12819"/>
    </source>
</evidence>
<dbReference type="EMBL" id="PQIB02000003">
    <property type="protein sequence ID" value="RLN28291.1"/>
    <property type="molecule type" value="Genomic_DNA"/>
</dbReference>
<reference evidence="4" key="1">
    <citation type="journal article" date="2019" name="Nat. Commun.">
        <title>The genome of broomcorn millet.</title>
        <authorList>
            <person name="Zou C."/>
            <person name="Miki D."/>
            <person name="Li D."/>
            <person name="Tang Q."/>
            <person name="Xiao L."/>
            <person name="Rajput S."/>
            <person name="Deng P."/>
            <person name="Jia W."/>
            <person name="Huang R."/>
            <person name="Zhang M."/>
            <person name="Sun Y."/>
            <person name="Hu J."/>
            <person name="Fu X."/>
            <person name="Schnable P.S."/>
            <person name="Li F."/>
            <person name="Zhang H."/>
            <person name="Feng B."/>
            <person name="Zhu X."/>
            <person name="Liu R."/>
            <person name="Schnable J.C."/>
            <person name="Zhu J.-K."/>
            <person name="Zhang H."/>
        </authorList>
    </citation>
    <scope>NUCLEOTIDE SEQUENCE [LARGE SCALE GENOMIC DNA]</scope>
</reference>
<dbReference type="PANTHER" id="PTHR45631">
    <property type="entry name" value="OS07G0107800 PROTEIN-RELATED"/>
    <property type="match status" value="1"/>
</dbReference>
<proteinExistence type="predicted"/>
<accession>A0A3L6SX25</accession>
<dbReference type="STRING" id="4540.A0A3L6SX25"/>
<dbReference type="InterPro" id="IPR024788">
    <property type="entry name" value="Malectin-like_Carb-bd_dom"/>
</dbReference>